<feature type="signal peptide" evidence="2">
    <location>
        <begin position="1"/>
        <end position="20"/>
    </location>
</feature>
<name>A0A2H3HIK0_FUSOX</name>
<dbReference type="AlphaFoldDB" id="A0A2H3HIK0"/>
<feature type="region of interest" description="Disordered" evidence="1">
    <location>
        <begin position="870"/>
        <end position="933"/>
    </location>
</feature>
<feature type="compositionally biased region" description="Low complexity" evidence="1">
    <location>
        <begin position="284"/>
        <end position="372"/>
    </location>
</feature>
<feature type="region of interest" description="Disordered" evidence="1">
    <location>
        <begin position="519"/>
        <end position="541"/>
    </location>
</feature>
<feature type="compositionally biased region" description="Polar residues" evidence="1">
    <location>
        <begin position="886"/>
        <end position="896"/>
    </location>
</feature>
<keyword evidence="2" id="KW-0732">Signal</keyword>
<evidence type="ECO:0000256" key="2">
    <source>
        <dbReference type="SAM" id="SignalP"/>
    </source>
</evidence>
<sequence>MGFHLSRLVVLAALLRASYAFSVTANTDGNALASAIFGNGISVISASFTGASDSSGTFTDGPFGMGDAAILTSGAAVGALPNGDHYVNNGAAGSATYCGGLSNNAAILTADVMLIPGFGGMRFEVVMASEESGGAADAIGIFVNNQNYALDGNGNRLNAVSPWLSQPLVIVPPNSVTSYAGSSPPYWIDVPSLPGGMQTVVVAICDAGDNMWDSALMIKAEACVDCKEPFRLAYVTTTTTLTAGDTPYTSTITASGTLSGTIEIGVTAEETSTTTEEPTTTIVVDETTTTSEEPPTPTTQDESTTTSQETTSTAEDTIIATTSKETATITTPEETTTTTAKETTFTASGTTTDTTTDVMETSTEASSSVTSEKLPNSTMITADTTSVERSDTVTESSTIVVESTTAPISDTATKPAPNSSNESTTSLETTSLSDSPIDSTTTSWEEVQVPSTILAVPTSTDEVTLSLSSDLSSESATSKLSPHISKKPIPPATVIAFTAAKSPVLTAKLAPIPDMTATESFETSAAEETESSTDTISNPAEETSFSDVITSTAQDTSSPATLAVPTSSTIPSNLAVIGTFKFFGCLGSAAGYPSFGLIGEGPDMTTAECARLGRGRAYIGIYQRSCYAADTLDSAEIVTNGRCDLPCPGDPGLFCGGVILTDSSLGSRLRRRDAPPGILLTLYVQIEATSSSLTTSDAPSTAEIPSLTVSTRITLQPILTSESSGFPTDNPTISNSPSSTTETFVNSVISLEPSVPVTRSQGAKPITPPFPTTVSYNAGNFTRTEAVAPIITTVTYTIVDPNDPSYLTITEYCTTLRPPPCHRCQYQKPPTVEMTTIEVGCNRCGHNGENTITLNIPAGAVVAAPTREYAAHETHSVQHYEPKPDTQGTRPKNSSPAAKGSHGQAEPSAVPLGGNGYPDAPKPTFHRRPAPAHTPVIVPDAPIVIVSGAVVKAIEGMLMTMLLVVGLAFLL</sequence>
<gene>
    <name evidence="3" type="ORF">AU210_006171</name>
</gene>
<evidence type="ECO:0000313" key="4">
    <source>
        <dbReference type="Proteomes" id="UP000219602"/>
    </source>
</evidence>
<evidence type="ECO:0008006" key="5">
    <source>
        <dbReference type="Google" id="ProtNLM"/>
    </source>
</evidence>
<feature type="compositionally biased region" description="Low complexity" evidence="1">
    <location>
        <begin position="418"/>
        <end position="433"/>
    </location>
</feature>
<evidence type="ECO:0000313" key="3">
    <source>
        <dbReference type="EMBL" id="PCD37673.1"/>
    </source>
</evidence>
<feature type="compositionally biased region" description="Polar residues" evidence="1">
    <location>
        <begin position="373"/>
        <end position="385"/>
    </location>
</feature>
<feature type="chain" id="PRO_5013561213" description="WSC domain-containing protein" evidence="2">
    <location>
        <begin position="21"/>
        <end position="971"/>
    </location>
</feature>
<accession>A0A2H3HIK0</accession>
<comment type="caution">
    <text evidence="3">The sequence shown here is derived from an EMBL/GenBank/DDBJ whole genome shotgun (WGS) entry which is preliminary data.</text>
</comment>
<reference evidence="3 4" key="2">
    <citation type="journal article" date="2017" name="Sci. Rep.">
        <title>A mobile pathogenicity chromosome in Fusarium oxysporum for infection of multiple cucurbit species.</title>
        <authorList>
            <person name="van Dam P."/>
            <person name="Fokkens L."/>
            <person name="Ayukawa Y."/>
            <person name="van der Gragt M."/>
            <person name="Ter Horst A."/>
            <person name="Brankovics B."/>
            <person name="Houterman P.M."/>
            <person name="Arie T."/>
            <person name="Rep M."/>
        </authorList>
    </citation>
    <scope>NUCLEOTIDE SEQUENCE [LARGE SCALE GENOMIC DNA]</scope>
    <source>
        <strain evidence="3 4">Forc016</strain>
    </source>
</reference>
<organism evidence="3 4">
    <name type="scientific">Fusarium oxysporum f. sp. radicis-cucumerinum</name>
    <dbReference type="NCBI Taxonomy" id="327505"/>
    <lineage>
        <taxon>Eukaryota</taxon>
        <taxon>Fungi</taxon>
        <taxon>Dikarya</taxon>
        <taxon>Ascomycota</taxon>
        <taxon>Pezizomycotina</taxon>
        <taxon>Sordariomycetes</taxon>
        <taxon>Hypocreomycetidae</taxon>
        <taxon>Hypocreales</taxon>
        <taxon>Nectriaceae</taxon>
        <taxon>Fusarium</taxon>
        <taxon>Fusarium oxysporum species complex</taxon>
    </lineage>
</organism>
<feature type="region of interest" description="Disordered" evidence="1">
    <location>
        <begin position="284"/>
        <end position="445"/>
    </location>
</feature>
<protein>
    <recommendedName>
        <fullName evidence="5">WSC domain-containing protein</fullName>
    </recommendedName>
</protein>
<dbReference type="STRING" id="327505.A0A2H3HIK0"/>
<feature type="compositionally biased region" description="Low complexity" evidence="1">
    <location>
        <begin position="393"/>
        <end position="405"/>
    </location>
</feature>
<proteinExistence type="predicted"/>
<feature type="compositionally biased region" description="Polar residues" evidence="1">
    <location>
        <begin position="434"/>
        <end position="445"/>
    </location>
</feature>
<dbReference type="InterPro" id="IPR049804">
    <property type="entry name" value="Choice_anch_L"/>
</dbReference>
<dbReference type="EMBL" id="MABQ02000004">
    <property type="protein sequence ID" value="PCD37673.1"/>
    <property type="molecule type" value="Genomic_DNA"/>
</dbReference>
<dbReference type="Proteomes" id="UP000219602">
    <property type="component" value="Chromosome 5"/>
</dbReference>
<dbReference type="NCBIfam" id="NF038133">
    <property type="entry name" value="choice_anch_L"/>
    <property type="match status" value="1"/>
</dbReference>
<feature type="compositionally biased region" description="Basic and acidic residues" evidence="1">
    <location>
        <begin position="870"/>
        <end position="884"/>
    </location>
</feature>
<evidence type="ECO:0000256" key="1">
    <source>
        <dbReference type="SAM" id="MobiDB-lite"/>
    </source>
</evidence>
<reference evidence="3 4" key="1">
    <citation type="journal article" date="2016" name="Environ. Microbiol.">
        <title>Effector profiles distinguish formae speciales of Fusarium oxysporum.</title>
        <authorList>
            <person name="van Dam P."/>
            <person name="Fokkens L."/>
            <person name="Schmidt S.M."/>
            <person name="Linmans J.H."/>
            <person name="Kistler H.C."/>
            <person name="Ma L.J."/>
            <person name="Rep M."/>
        </authorList>
    </citation>
    <scope>NUCLEOTIDE SEQUENCE [LARGE SCALE GENOMIC DNA]</scope>
    <source>
        <strain evidence="3 4">Forc016</strain>
    </source>
</reference>